<name>A0A1H8NIU0_9PROT</name>
<dbReference type="Pfam" id="PF06305">
    <property type="entry name" value="LapA_dom"/>
    <property type="match status" value="1"/>
</dbReference>
<dbReference type="InterPro" id="IPR010445">
    <property type="entry name" value="LapA_dom"/>
</dbReference>
<dbReference type="PANTHER" id="PTHR41335">
    <property type="entry name" value="MEMBRANE PROTEIN-RELATED"/>
    <property type="match status" value="1"/>
</dbReference>
<keyword evidence="4 6" id="KW-0472">Membrane</keyword>
<evidence type="ECO:0000256" key="1">
    <source>
        <dbReference type="ARBA" id="ARBA00022475"/>
    </source>
</evidence>
<evidence type="ECO:0000256" key="2">
    <source>
        <dbReference type="ARBA" id="ARBA00022692"/>
    </source>
</evidence>
<keyword evidence="3 6" id="KW-1133">Transmembrane helix</keyword>
<gene>
    <name evidence="8" type="ORF">SAMN05216404_11659</name>
</gene>
<evidence type="ECO:0000313" key="9">
    <source>
        <dbReference type="Proteomes" id="UP000183898"/>
    </source>
</evidence>
<keyword evidence="5" id="KW-0175">Coiled coil</keyword>
<keyword evidence="1" id="KW-1003">Cell membrane</keyword>
<dbReference type="GO" id="GO:0005886">
    <property type="term" value="C:plasma membrane"/>
    <property type="evidence" value="ECO:0007669"/>
    <property type="project" value="InterPro"/>
</dbReference>
<dbReference type="RefSeq" id="WP_074748881.1">
    <property type="nucleotide sequence ID" value="NZ_FOCT01000016.1"/>
</dbReference>
<feature type="domain" description="Lipopolysaccharide assembly protein A" evidence="7">
    <location>
        <begin position="21"/>
        <end position="83"/>
    </location>
</feature>
<proteinExistence type="predicted"/>
<feature type="transmembrane region" description="Helical" evidence="6">
    <location>
        <begin position="43"/>
        <end position="63"/>
    </location>
</feature>
<dbReference type="Proteomes" id="UP000183898">
    <property type="component" value="Unassembled WGS sequence"/>
</dbReference>
<evidence type="ECO:0000256" key="3">
    <source>
        <dbReference type="ARBA" id="ARBA00022989"/>
    </source>
</evidence>
<feature type="coiled-coil region" evidence="5">
    <location>
        <begin position="69"/>
        <end position="96"/>
    </location>
</feature>
<evidence type="ECO:0000256" key="6">
    <source>
        <dbReference type="SAM" id="Phobius"/>
    </source>
</evidence>
<evidence type="ECO:0000259" key="7">
    <source>
        <dbReference type="Pfam" id="PF06305"/>
    </source>
</evidence>
<evidence type="ECO:0000313" key="8">
    <source>
        <dbReference type="EMBL" id="SEO29293.1"/>
    </source>
</evidence>
<keyword evidence="2 6" id="KW-0812">Transmembrane</keyword>
<dbReference type="PANTHER" id="PTHR41335:SF1">
    <property type="entry name" value="MEMBRANE PROTEIN"/>
    <property type="match status" value="1"/>
</dbReference>
<dbReference type="AlphaFoldDB" id="A0A1H8NIU0"/>
<dbReference type="EMBL" id="FOCT01000016">
    <property type="protein sequence ID" value="SEO29293.1"/>
    <property type="molecule type" value="Genomic_DNA"/>
</dbReference>
<accession>A0A1H8NIU0</accession>
<evidence type="ECO:0000256" key="4">
    <source>
        <dbReference type="ARBA" id="ARBA00023136"/>
    </source>
</evidence>
<protein>
    <submittedName>
        <fullName evidence="8">Uncharacterized membrane protein YciS, DUF1049 family</fullName>
    </submittedName>
</protein>
<evidence type="ECO:0000256" key="5">
    <source>
        <dbReference type="SAM" id="Coils"/>
    </source>
</evidence>
<organism evidence="8 9">
    <name type="scientific">Nitrosospira multiformis</name>
    <dbReference type="NCBI Taxonomy" id="1231"/>
    <lineage>
        <taxon>Bacteria</taxon>
        <taxon>Pseudomonadati</taxon>
        <taxon>Pseudomonadota</taxon>
        <taxon>Betaproteobacteria</taxon>
        <taxon>Nitrosomonadales</taxon>
        <taxon>Nitrosomonadaceae</taxon>
        <taxon>Nitrosospira</taxon>
    </lineage>
</organism>
<sequence>MQYYLIFALALAIISIAFALQNDMIVTVTFGIWSFDSSLAMMLVIAAGIGATISVLLSWPSLIKNQWVSARLRRQVSKLEEDKAALEQRTTQLEEELAKLTPEPIPEPPPRYLGLKSMLLGSDKPNTSE</sequence>
<reference evidence="8 9" key="1">
    <citation type="submission" date="2016-10" db="EMBL/GenBank/DDBJ databases">
        <authorList>
            <person name="de Groot N.N."/>
        </authorList>
    </citation>
    <scope>NUCLEOTIDE SEQUENCE [LARGE SCALE GENOMIC DNA]</scope>
    <source>
        <strain evidence="8 9">Nl18</strain>
    </source>
</reference>